<proteinExistence type="predicted"/>
<dbReference type="Proteomes" id="UP000000437">
    <property type="component" value="Chromosome 22"/>
</dbReference>
<sequence>MDRLFAGILLIFVTAGDLFSDAFQQSIIHVHPKQINVCEGASVKINCTFEPSKNHKVSWHYSKTPTLDCGSLPSRIKEKVYTWQILKINSTKTNDSGWYYCKITQDIPVLEEKCSDGAEVIVEANSNRTPGTSNETLNQTQNPTTVNSPPCTSAPATSTTTAVESFVFNEWWIWFAVAVGIAVVVVSIVAICILTHDSKEIIYENTKQPSESGRWTKKKTKMDICNMPPSKKFDTIKPLRKYDTYSNNRTQRL</sequence>
<evidence type="ECO:0000313" key="1">
    <source>
        <dbReference type="Proteomes" id="UP000000437"/>
    </source>
</evidence>
<dbReference type="RefSeq" id="XP_073793853.1">
    <property type="nucleotide sequence ID" value="XM_073937752.1"/>
</dbReference>
<reference evidence="2" key="1">
    <citation type="submission" date="2025-08" db="UniProtKB">
        <authorList>
            <consortium name="RefSeq"/>
        </authorList>
    </citation>
    <scope>IDENTIFICATION</scope>
    <source>
        <strain evidence="2">Tuebingen</strain>
        <tissue evidence="2">Fibroblasts and whole tissue</tissue>
    </source>
</reference>
<accession>A0AC58IHX8</accession>
<organism evidence="1 2">
    <name type="scientific">Danio rerio</name>
    <name type="common">Zebrafish</name>
    <name type="synonym">Brachydanio rerio</name>
    <dbReference type="NCBI Taxonomy" id="7955"/>
    <lineage>
        <taxon>Eukaryota</taxon>
        <taxon>Metazoa</taxon>
        <taxon>Chordata</taxon>
        <taxon>Craniata</taxon>
        <taxon>Vertebrata</taxon>
        <taxon>Euteleostomi</taxon>
        <taxon>Actinopterygii</taxon>
        <taxon>Neopterygii</taxon>
        <taxon>Teleostei</taxon>
        <taxon>Ostariophysi</taxon>
        <taxon>Cypriniformes</taxon>
        <taxon>Danionidae</taxon>
        <taxon>Danioninae</taxon>
        <taxon>Danio</taxon>
    </lineage>
</organism>
<name>A0AC58IHX8_DANRE</name>
<evidence type="ECO:0000313" key="2">
    <source>
        <dbReference type="RefSeq" id="XP_073793853.1"/>
    </source>
</evidence>
<gene>
    <name evidence="2" type="primary">LOC137489017</name>
</gene>
<protein>
    <submittedName>
        <fullName evidence="2">Uncharacterized protein</fullName>
    </submittedName>
</protein>
<keyword evidence="1" id="KW-1185">Reference proteome</keyword>